<evidence type="ECO:0000313" key="2">
    <source>
        <dbReference type="Proteomes" id="UP000574276"/>
    </source>
</evidence>
<gene>
    <name evidence="1" type="ORF">H0486_02680</name>
</gene>
<keyword evidence="2" id="KW-1185">Reference proteome</keyword>
<name>A0A839JX03_9FIRM</name>
<reference evidence="1 2" key="1">
    <citation type="submission" date="2020-07" db="EMBL/GenBank/DDBJ databases">
        <title>Characterization and genome sequencing of isolate MD1, a novel member within the family Lachnospiraceae.</title>
        <authorList>
            <person name="Rettenmaier R."/>
            <person name="Di Bello L."/>
            <person name="Zinser C."/>
            <person name="Scheitz K."/>
            <person name="Liebl W."/>
            <person name="Zverlov V."/>
        </authorList>
    </citation>
    <scope>NUCLEOTIDE SEQUENCE [LARGE SCALE GENOMIC DNA]</scope>
    <source>
        <strain evidence="1 2">MD1</strain>
    </source>
</reference>
<sequence length="711" mass="82326">MEKYQGVAITDGINRKNHILPLNAIIKAYRDTWNTVIPMNLGHDRTKPIGYTMLTGVYMEPGKAYLTNESAIMETDEEYEKMREMIMAYDYKIFCEEHRKELDTLINRLGCILSDKFRVAPVGQAVAIKDKDIVSRLFPEWSGTMKDGLADVRDLEPVYTKGENGEKGFLVPGVYHKEGYLLFAHQFFRRSLSILNTTNEEFFNSFEKMRDVPDVEIKLAIDMDMIGLVGTEHPELEYQYIRGPHFNDDLTCIPEGVTCHENEHYDNVFSNLLSTQFYWHIQDGKRTFECEELCDKENVSFDDGQTMLWGCRYVHSMINPSTGLPTHLDGAIRLYNDEQILERIDSKTDISKCGKNSEYIKLWRIDNDFSVAMWKELISSFYRENALIGEYFGGVDEKFDQIRKEGNEHNSVVKRPNNFAHIELNEGDGVRIFFRYTNKFDIAEGRDIGIYNKDAFIFQDSKKMKIIDADTVTLLKYLKRKGLSLRMPITSMIAFNDMIFNFPTLCCKSLHVADNIITAIKELCQAWVRNQDNRLISFGLMVDLTDEAGHISFAGHVNDFVKLFDAVPHLPDVAFEEWVEAIYQENNKFKLGGDYPDKFRLIHGDVVCFKRLIVHPDKIRKMWMEDGCVHAQFNMSKEEGDELIQHKVISAPFYRIIQDKCSKCGRDYTQCTCVKFIDEDVSDEVVKADLLGLIWTNRNAFYPNGQLEFIN</sequence>
<protein>
    <submittedName>
        <fullName evidence="1">Uncharacterized protein</fullName>
    </submittedName>
</protein>
<comment type="caution">
    <text evidence="1">The sequence shown here is derived from an EMBL/GenBank/DDBJ whole genome shotgun (WGS) entry which is preliminary data.</text>
</comment>
<evidence type="ECO:0000313" key="1">
    <source>
        <dbReference type="EMBL" id="MBB2181784.1"/>
    </source>
</evidence>
<dbReference type="AlphaFoldDB" id="A0A839JX03"/>
<proteinExistence type="predicted"/>
<organism evidence="1 2">
    <name type="scientific">Variimorphobacter saccharofermentans</name>
    <dbReference type="NCBI Taxonomy" id="2755051"/>
    <lineage>
        <taxon>Bacteria</taxon>
        <taxon>Bacillati</taxon>
        <taxon>Bacillota</taxon>
        <taxon>Clostridia</taxon>
        <taxon>Lachnospirales</taxon>
        <taxon>Lachnospiraceae</taxon>
        <taxon>Variimorphobacter</taxon>
    </lineage>
</organism>
<dbReference type="RefSeq" id="WP_228351539.1">
    <property type="nucleotide sequence ID" value="NZ_JACEGA010000001.1"/>
</dbReference>
<dbReference type="EMBL" id="JACEGA010000001">
    <property type="protein sequence ID" value="MBB2181784.1"/>
    <property type="molecule type" value="Genomic_DNA"/>
</dbReference>
<accession>A0A839JX03</accession>
<dbReference type="Proteomes" id="UP000574276">
    <property type="component" value="Unassembled WGS sequence"/>
</dbReference>